<sequence>MTSRSPAVAELSNAGGLLISEVSAPFTNFVAAAAAGGGDMNTSVTSAGTTGEQATTLEYDFKWLCRLAYSPLVSTSDTSPLTLSAVSHHHHPHVKPNASVDSHASFLSASGVHQHQLHDPLPADAIVAASVAKKALLELTVVRVDNVDVCVTGLVPSVVNRSDSSVSYFPLELEVEPFVQDWKEVQHQRAWWGFNSRGRFGLVVPIKPQHSHAVMEAGGARTAGRVLLPRSITLEPPFSIHKDHHDQRTNERSASRTPYNTSGSHNMSLKGTPQQHGLLLSQSFIENGSFVRAMHLGDNDGSRRRRDDPFYLEPRWEGAPPRHCDGPRWYLAHQSAPQNPNRQADVLSDHHVNPLSETIETVFGEGLQHPPAGGSGGATAQESVNSGLLETDWVLSLFPPKQAGGGGGGKSGGGGGAKADEALSSLPWRDAGELLPHFFQQHASVTASSYAAAMCKHASKMSYDQSQFVAIIGDNRGLFVVVPGRDAAEHCHGGVKPLYIDGGGSMAALGRGAYDISLSGHVYPSSGDSVPSFEAALPHRLQLPTPLHRVRSVTTITIPDTSSSSTSISSISDPSTTIREKLFLADNVVPQSFANPDALWESTVEAVRKVPTHPLWKDAVNLMAGAPSSAGHAPVVERRSKPHDWGTVIGRSWEAWWSLEKCHEAEQQEMTIC</sequence>
<feature type="domain" description="SRCR" evidence="2">
    <location>
        <begin position="620"/>
        <end position="673"/>
    </location>
</feature>
<dbReference type="GO" id="GO:0016020">
    <property type="term" value="C:membrane"/>
    <property type="evidence" value="ECO:0007669"/>
    <property type="project" value="InterPro"/>
</dbReference>
<organism evidence="3 4">
    <name type="scientific">Bodo saltans</name>
    <name type="common">Flagellated protozoan</name>
    <dbReference type="NCBI Taxonomy" id="75058"/>
    <lineage>
        <taxon>Eukaryota</taxon>
        <taxon>Discoba</taxon>
        <taxon>Euglenozoa</taxon>
        <taxon>Kinetoplastea</taxon>
        <taxon>Metakinetoplastina</taxon>
        <taxon>Eubodonida</taxon>
        <taxon>Bodonidae</taxon>
        <taxon>Bodo</taxon>
    </lineage>
</organism>
<feature type="region of interest" description="Disordered" evidence="1">
    <location>
        <begin position="400"/>
        <end position="421"/>
    </location>
</feature>
<keyword evidence="4" id="KW-1185">Reference proteome</keyword>
<dbReference type="AlphaFoldDB" id="A0A0S4ILE8"/>
<evidence type="ECO:0000313" key="3">
    <source>
        <dbReference type="EMBL" id="CUE71028.1"/>
    </source>
</evidence>
<evidence type="ECO:0000256" key="1">
    <source>
        <dbReference type="SAM" id="MobiDB-lite"/>
    </source>
</evidence>
<accession>A0A0S4ILE8</accession>
<feature type="compositionally biased region" description="Gly residues" evidence="1">
    <location>
        <begin position="403"/>
        <end position="417"/>
    </location>
</feature>
<gene>
    <name evidence="3" type="ORF">BSAL_52800</name>
</gene>
<evidence type="ECO:0000259" key="2">
    <source>
        <dbReference type="PROSITE" id="PS50287"/>
    </source>
</evidence>
<feature type="non-terminal residue" evidence="3">
    <location>
        <position position="673"/>
    </location>
</feature>
<dbReference type="InterPro" id="IPR001190">
    <property type="entry name" value="SRCR"/>
</dbReference>
<dbReference type="VEuPathDB" id="TriTrypDB:BSAL_52800"/>
<feature type="region of interest" description="Disordered" evidence="1">
    <location>
        <begin position="237"/>
        <end position="273"/>
    </location>
</feature>
<dbReference type="Proteomes" id="UP000051952">
    <property type="component" value="Unassembled WGS sequence"/>
</dbReference>
<evidence type="ECO:0000313" key="4">
    <source>
        <dbReference type="Proteomes" id="UP000051952"/>
    </source>
</evidence>
<feature type="compositionally biased region" description="Polar residues" evidence="1">
    <location>
        <begin position="255"/>
        <end position="273"/>
    </location>
</feature>
<name>A0A0S4ILE8_BODSA</name>
<feature type="compositionally biased region" description="Basic and acidic residues" evidence="1">
    <location>
        <begin position="240"/>
        <end position="254"/>
    </location>
</feature>
<dbReference type="PROSITE" id="PS50287">
    <property type="entry name" value="SRCR_2"/>
    <property type="match status" value="1"/>
</dbReference>
<proteinExistence type="predicted"/>
<reference evidence="4" key="1">
    <citation type="submission" date="2015-09" db="EMBL/GenBank/DDBJ databases">
        <authorList>
            <consortium name="Pathogen Informatics"/>
        </authorList>
    </citation>
    <scope>NUCLEOTIDE SEQUENCE [LARGE SCALE GENOMIC DNA]</scope>
    <source>
        <strain evidence="4">Lake Konstanz</strain>
    </source>
</reference>
<protein>
    <recommendedName>
        <fullName evidence="2">SRCR domain-containing protein</fullName>
    </recommendedName>
</protein>
<dbReference type="EMBL" id="CYKH01000097">
    <property type="protein sequence ID" value="CUE71028.1"/>
    <property type="molecule type" value="Genomic_DNA"/>
</dbReference>